<evidence type="ECO:0000256" key="1">
    <source>
        <dbReference type="SAM" id="SignalP"/>
    </source>
</evidence>
<feature type="chain" id="PRO_5013334478" description="Alpha/beta hydrolase domain-containing protein" evidence="1">
    <location>
        <begin position="16"/>
        <end position="471"/>
    </location>
</feature>
<reference evidence="3" key="1">
    <citation type="submission" date="2014-06" db="EMBL/GenBank/DDBJ databases">
        <title>The genome sequence of Trichoderma harzianum T6776.</title>
        <authorList>
            <person name="Baroncelli R."/>
            <person name="Vannacci G."/>
        </authorList>
    </citation>
    <scope>NUCLEOTIDE SEQUENCE [LARGE SCALE GENOMIC DNA]</scope>
    <source>
        <strain evidence="3">T6776</strain>
    </source>
</reference>
<keyword evidence="1" id="KW-0732">Signal</keyword>
<accession>A0A0F9XAI7</accession>
<proteinExistence type="predicted"/>
<evidence type="ECO:0000313" key="3">
    <source>
        <dbReference type="EMBL" id="KKP02171.1"/>
    </source>
</evidence>
<dbReference type="AlphaFoldDB" id="A0A0F9XAI7"/>
<gene>
    <name evidence="3" type="ORF">THAR02_05718</name>
</gene>
<dbReference type="InterPro" id="IPR045394">
    <property type="entry name" value="Abhydrolase_dom"/>
</dbReference>
<comment type="caution">
    <text evidence="3">The sequence shown here is derived from an EMBL/GenBank/DDBJ whole genome shotgun (WGS) entry which is preliminary data.</text>
</comment>
<organism evidence="3 4">
    <name type="scientific">Trichoderma harzianum</name>
    <name type="common">Hypocrea lixii</name>
    <dbReference type="NCBI Taxonomy" id="5544"/>
    <lineage>
        <taxon>Eukaryota</taxon>
        <taxon>Fungi</taxon>
        <taxon>Dikarya</taxon>
        <taxon>Ascomycota</taxon>
        <taxon>Pezizomycotina</taxon>
        <taxon>Sordariomycetes</taxon>
        <taxon>Hypocreomycetidae</taxon>
        <taxon>Hypocreales</taxon>
        <taxon>Hypocreaceae</taxon>
        <taxon>Trichoderma</taxon>
    </lineage>
</organism>
<feature type="signal peptide" evidence="1">
    <location>
        <begin position="1"/>
        <end position="15"/>
    </location>
</feature>
<evidence type="ECO:0000259" key="2">
    <source>
        <dbReference type="Pfam" id="PF20091"/>
    </source>
</evidence>
<feature type="domain" description="Alpha/beta hydrolase" evidence="2">
    <location>
        <begin position="28"/>
        <end position="460"/>
    </location>
</feature>
<dbReference type="Proteomes" id="UP000034112">
    <property type="component" value="Unassembled WGS sequence"/>
</dbReference>
<dbReference type="OrthoDB" id="5401533at2759"/>
<dbReference type="EMBL" id="JOKZ01000162">
    <property type="protein sequence ID" value="KKP02171.1"/>
    <property type="molecule type" value="Genomic_DNA"/>
</dbReference>
<sequence length="471" mass="50770">MKVSALFWLLPVVVASTRGHQSLAIPTIEGPITGGTHGHPFSAWVGNISDIGYVEEEYFISGQALRYNVTGNLTINGKWTLVPIDPANYKTRILIRRPAKESDFNGDAILEWINVSAGYDLMISDGPGVYDAGYAFVGVSAQIVGIVGYQNVTGMAPLGLTDWDPARYGSLNVPDDRYSYDIYTQAANLLKSGLIPGLKTKNVIGTGESQSGIRLNAYANGVQPISNAFDALIPVISFGQASDFSRLIGAPYTGTTDLAPAVPTRIRTDLKIPVHQINTESEALYVYVQGCRQPDTTLYRYWENTGGAHANLLVLQRTAALAISDQLPNKIPVNSATADPVSWLPPLDAAYRHASRWIRTGIPPPTFPLMEIGPSTSMPLGVDYIRDSYNNTKGGARQPEITVPIAAYNGTFIGVRTNFSDATLKSLYPTNKDYVTKMKVASSAAVKKGLILGYQATNLVNAAINANVPPS</sequence>
<dbReference type="Pfam" id="PF20091">
    <property type="entry name" value="Abhydrolase_10"/>
    <property type="match status" value="1"/>
</dbReference>
<name>A0A0F9XAI7_TRIHA</name>
<evidence type="ECO:0000313" key="4">
    <source>
        <dbReference type="Proteomes" id="UP000034112"/>
    </source>
</evidence>
<protein>
    <recommendedName>
        <fullName evidence="2">Alpha/beta hydrolase domain-containing protein</fullName>
    </recommendedName>
</protein>
<dbReference type="OMA" id="PDDRYSY"/>